<sequence length="120" mass="13798">MERKKAKSMEAVYSITRENNYELIKTLYGFEIKSRRVILAIPPCVQAKIHFSTALPALPNQVLQRFPLSCVMTCIFYCNKLFWRENGFCGLSTNPSLEFCEAQETCDDSKPNEEYPSLMA</sequence>
<evidence type="ECO:0000256" key="1">
    <source>
        <dbReference type="ARBA" id="ARBA00001974"/>
    </source>
</evidence>
<comment type="catalytic activity">
    <reaction evidence="9">
        <text>a secondary aliphatic amine + O2 + H2O = a primary amine + an aldehyde + H2O2</text>
        <dbReference type="Rhea" id="RHEA:26414"/>
        <dbReference type="ChEBI" id="CHEBI:15377"/>
        <dbReference type="ChEBI" id="CHEBI:15379"/>
        <dbReference type="ChEBI" id="CHEBI:16240"/>
        <dbReference type="ChEBI" id="CHEBI:17478"/>
        <dbReference type="ChEBI" id="CHEBI:58855"/>
        <dbReference type="ChEBI" id="CHEBI:65296"/>
        <dbReference type="EC" id="1.4.3.4"/>
    </reaction>
</comment>
<evidence type="ECO:0000313" key="13">
    <source>
        <dbReference type="EMBL" id="RWS04798.1"/>
    </source>
</evidence>
<keyword evidence="5" id="KW-0812">Transmembrane</keyword>
<dbReference type="InterPro" id="IPR050703">
    <property type="entry name" value="Flavin_MAO"/>
</dbReference>
<evidence type="ECO:0000256" key="7">
    <source>
        <dbReference type="ARBA" id="ARBA00023128"/>
    </source>
</evidence>
<evidence type="ECO:0000256" key="9">
    <source>
        <dbReference type="ARBA" id="ARBA00048448"/>
    </source>
</evidence>
<evidence type="ECO:0000313" key="11">
    <source>
        <dbReference type="EMBL" id="RWS03965.1"/>
    </source>
</evidence>
<dbReference type="EMBL" id="NCKU01005978">
    <property type="protein sequence ID" value="RWS03965.1"/>
    <property type="molecule type" value="Genomic_DNA"/>
</dbReference>
<comment type="caution">
    <text evidence="11">The sequence shown here is derived from an EMBL/GenBank/DDBJ whole genome shotgun (WGS) entry which is preliminary data.</text>
</comment>
<evidence type="ECO:0000256" key="6">
    <source>
        <dbReference type="ARBA" id="ARBA00023002"/>
    </source>
</evidence>
<feature type="domain" description="Amine oxidase" evidence="10">
    <location>
        <begin position="11"/>
        <end position="114"/>
    </location>
</feature>
<protein>
    <recommendedName>
        <fullName evidence="4">monoamine oxidase</fullName>
        <ecNumber evidence="4">1.4.3.4</ecNumber>
    </recommendedName>
</protein>
<comment type="cofactor">
    <cofactor evidence="1">
        <name>FAD</name>
        <dbReference type="ChEBI" id="CHEBI:57692"/>
    </cofactor>
</comment>
<evidence type="ECO:0000256" key="4">
    <source>
        <dbReference type="ARBA" id="ARBA00012804"/>
    </source>
</evidence>
<dbReference type="GO" id="GO:0097621">
    <property type="term" value="F:monoamine oxidase activity"/>
    <property type="evidence" value="ECO:0007669"/>
    <property type="project" value="UniProtKB-EC"/>
</dbReference>
<dbReference type="STRING" id="1965070.A0A3S3P9D9"/>
<evidence type="ECO:0000259" key="10">
    <source>
        <dbReference type="Pfam" id="PF01593"/>
    </source>
</evidence>
<dbReference type="Pfam" id="PF01593">
    <property type="entry name" value="Amino_oxidase"/>
    <property type="match status" value="1"/>
</dbReference>
<keyword evidence="6" id="KW-0560">Oxidoreductase</keyword>
<dbReference type="Proteomes" id="UP000285301">
    <property type="component" value="Unassembled WGS sequence"/>
</dbReference>
<dbReference type="GO" id="GO:0008131">
    <property type="term" value="F:primary methylamine oxidase activity"/>
    <property type="evidence" value="ECO:0007669"/>
    <property type="project" value="TreeGrafter"/>
</dbReference>
<dbReference type="GO" id="GO:0050660">
    <property type="term" value="F:flavin adenine dinucleotide binding"/>
    <property type="evidence" value="ECO:0007669"/>
    <property type="project" value="TreeGrafter"/>
</dbReference>
<reference evidence="11 14" key="1">
    <citation type="journal article" date="2018" name="Gigascience">
        <title>Genomes of trombidid mites reveal novel predicted allergens and laterally-transferred genes associated with secondary metabolism.</title>
        <authorList>
            <person name="Dong X."/>
            <person name="Chaisiri K."/>
            <person name="Xia D."/>
            <person name="Armstrong S.D."/>
            <person name="Fang Y."/>
            <person name="Donnelly M.J."/>
            <person name="Kadowaki T."/>
            <person name="McGarry J.W."/>
            <person name="Darby A.C."/>
            <person name="Makepeace B.L."/>
        </authorList>
    </citation>
    <scope>NUCLEOTIDE SEQUENCE [LARGE SCALE GENOMIC DNA]</scope>
    <source>
        <strain evidence="11">UoL-WK</strain>
    </source>
</reference>
<dbReference type="EC" id="1.4.3.4" evidence="4"/>
<dbReference type="EMBL" id="NCKU01005266">
    <property type="protein sequence ID" value="RWS04795.1"/>
    <property type="molecule type" value="Genomic_DNA"/>
</dbReference>
<evidence type="ECO:0000256" key="2">
    <source>
        <dbReference type="ARBA" id="ARBA00004362"/>
    </source>
</evidence>
<dbReference type="OrthoDB" id="337104at2759"/>
<comment type="similarity">
    <text evidence="3">Belongs to the flavin monoamine oxidase family.</text>
</comment>
<keyword evidence="7" id="KW-0496">Mitochondrion</keyword>
<dbReference type="InterPro" id="IPR036188">
    <property type="entry name" value="FAD/NAD-bd_sf"/>
</dbReference>
<evidence type="ECO:0000256" key="3">
    <source>
        <dbReference type="ARBA" id="ARBA00005995"/>
    </source>
</evidence>
<proteinExistence type="inferred from homology"/>
<dbReference type="InterPro" id="IPR002937">
    <property type="entry name" value="Amino_oxidase"/>
</dbReference>
<name>A0A3S3P9D9_9ACAR</name>
<dbReference type="EMBL" id="NCKU01005265">
    <property type="protein sequence ID" value="RWS04798.1"/>
    <property type="molecule type" value="Genomic_DNA"/>
</dbReference>
<accession>A0A3S3P9D9</accession>
<gene>
    <name evidence="11" type="ORF">B4U79_00100</name>
    <name evidence="13" type="ORF">B4U79_05268</name>
    <name evidence="12" type="ORF">B4U79_14612</name>
</gene>
<dbReference type="Gene3D" id="3.50.50.60">
    <property type="entry name" value="FAD/NAD(P)-binding domain"/>
    <property type="match status" value="1"/>
</dbReference>
<dbReference type="SUPFAM" id="SSF51905">
    <property type="entry name" value="FAD/NAD(P)-binding domain"/>
    <property type="match status" value="1"/>
</dbReference>
<dbReference type="GO" id="GO:0005741">
    <property type="term" value="C:mitochondrial outer membrane"/>
    <property type="evidence" value="ECO:0007669"/>
    <property type="project" value="UniProtKB-SubCell"/>
</dbReference>
<dbReference type="PANTHER" id="PTHR43563:SF11">
    <property type="entry name" value="AMINE OXIDASE [FLAVIN-CONTAINING] A"/>
    <property type="match status" value="1"/>
</dbReference>
<comment type="subcellular location">
    <subcellularLocation>
        <location evidence="2">Mitochondrion outer membrane</location>
        <topology evidence="2">Single-pass type IV membrane protein</topology>
        <orientation evidence="2">Cytoplasmic side</orientation>
    </subcellularLocation>
</comment>
<dbReference type="Gene3D" id="3.90.660.10">
    <property type="match status" value="1"/>
</dbReference>
<keyword evidence="14" id="KW-1185">Reference proteome</keyword>
<organism evidence="11 14">
    <name type="scientific">Dinothrombium tinctorium</name>
    <dbReference type="NCBI Taxonomy" id="1965070"/>
    <lineage>
        <taxon>Eukaryota</taxon>
        <taxon>Metazoa</taxon>
        <taxon>Ecdysozoa</taxon>
        <taxon>Arthropoda</taxon>
        <taxon>Chelicerata</taxon>
        <taxon>Arachnida</taxon>
        <taxon>Acari</taxon>
        <taxon>Acariformes</taxon>
        <taxon>Trombidiformes</taxon>
        <taxon>Prostigmata</taxon>
        <taxon>Anystina</taxon>
        <taxon>Parasitengona</taxon>
        <taxon>Trombidioidea</taxon>
        <taxon>Trombidiidae</taxon>
        <taxon>Dinothrombium</taxon>
    </lineage>
</organism>
<evidence type="ECO:0000313" key="12">
    <source>
        <dbReference type="EMBL" id="RWS04795.1"/>
    </source>
</evidence>
<evidence type="ECO:0000313" key="14">
    <source>
        <dbReference type="Proteomes" id="UP000285301"/>
    </source>
</evidence>
<evidence type="ECO:0000256" key="5">
    <source>
        <dbReference type="ARBA" id="ARBA00022692"/>
    </source>
</evidence>
<dbReference type="AlphaFoldDB" id="A0A3S3P9D9"/>
<evidence type="ECO:0000256" key="8">
    <source>
        <dbReference type="ARBA" id="ARBA00023136"/>
    </source>
</evidence>
<dbReference type="PANTHER" id="PTHR43563">
    <property type="entry name" value="AMINE OXIDASE"/>
    <property type="match status" value="1"/>
</dbReference>
<reference evidence="11" key="2">
    <citation type="submission" date="2018-11" db="EMBL/GenBank/DDBJ databases">
        <title>Trombidioid mite genomics.</title>
        <authorList>
            <person name="Dong X."/>
        </authorList>
    </citation>
    <scope>NUCLEOTIDE SEQUENCE</scope>
    <source>
        <strain evidence="11">UoL-WK</strain>
    </source>
</reference>
<keyword evidence="8" id="KW-0472">Membrane</keyword>